<sequence length="274" mass="30636">MPNVRPRTVKQLRKLWVNLKLQWKNDKAKEVRGAMGTGKSAFSVNQKSGCFKPNRCRWWTTTYSRTPEQRPSGGHLSHLLERPRNPYDSNRLGQPAPARPVTVDVIDSMVREDDCASNDDQDAEADPDETLELSHSDFAVLEDLPGSPPSSPEGNSELHAVVHDNGAAAAPRTASLSPGTRNGLLGQTLAVELHASLQALRDEHKETREVQKQNALALHEEHALKMEQLKENHADELAKCELVHDMQVHILKTKLKIQRLKARLRSKQLNDKAS</sequence>
<comment type="caution">
    <text evidence="2">The sequence shown here is derived from an EMBL/GenBank/DDBJ whole genome shotgun (WGS) entry which is preliminary data.</text>
</comment>
<organism evidence="2 3">
    <name type="scientific">Haemaphysalis longicornis</name>
    <name type="common">Bush tick</name>
    <dbReference type="NCBI Taxonomy" id="44386"/>
    <lineage>
        <taxon>Eukaryota</taxon>
        <taxon>Metazoa</taxon>
        <taxon>Ecdysozoa</taxon>
        <taxon>Arthropoda</taxon>
        <taxon>Chelicerata</taxon>
        <taxon>Arachnida</taxon>
        <taxon>Acari</taxon>
        <taxon>Parasitiformes</taxon>
        <taxon>Ixodida</taxon>
        <taxon>Ixodoidea</taxon>
        <taxon>Ixodidae</taxon>
        <taxon>Haemaphysalinae</taxon>
        <taxon>Haemaphysalis</taxon>
    </lineage>
</organism>
<dbReference type="Proteomes" id="UP000821853">
    <property type="component" value="Chromosome 1"/>
</dbReference>
<keyword evidence="3" id="KW-1185">Reference proteome</keyword>
<dbReference type="VEuPathDB" id="VectorBase:HLOH_059351"/>
<feature type="region of interest" description="Disordered" evidence="1">
    <location>
        <begin position="66"/>
        <end position="100"/>
    </location>
</feature>
<protein>
    <submittedName>
        <fullName evidence="2">Uncharacterized protein</fullName>
    </submittedName>
</protein>
<accession>A0A9J6FA32</accession>
<proteinExistence type="predicted"/>
<gene>
    <name evidence="2" type="ORF">HPB48_002433</name>
</gene>
<evidence type="ECO:0000256" key="1">
    <source>
        <dbReference type="SAM" id="MobiDB-lite"/>
    </source>
</evidence>
<dbReference type="AlphaFoldDB" id="A0A9J6FA32"/>
<dbReference type="EMBL" id="JABSTR010000001">
    <property type="protein sequence ID" value="KAH9359834.1"/>
    <property type="molecule type" value="Genomic_DNA"/>
</dbReference>
<evidence type="ECO:0000313" key="3">
    <source>
        <dbReference type="Proteomes" id="UP000821853"/>
    </source>
</evidence>
<evidence type="ECO:0000313" key="2">
    <source>
        <dbReference type="EMBL" id="KAH9359834.1"/>
    </source>
</evidence>
<reference evidence="2 3" key="1">
    <citation type="journal article" date="2020" name="Cell">
        <title>Large-Scale Comparative Analyses of Tick Genomes Elucidate Their Genetic Diversity and Vector Capacities.</title>
        <authorList>
            <consortium name="Tick Genome and Microbiome Consortium (TIGMIC)"/>
            <person name="Jia N."/>
            <person name="Wang J."/>
            <person name="Shi W."/>
            <person name="Du L."/>
            <person name="Sun Y."/>
            <person name="Zhan W."/>
            <person name="Jiang J.F."/>
            <person name="Wang Q."/>
            <person name="Zhang B."/>
            <person name="Ji P."/>
            <person name="Bell-Sakyi L."/>
            <person name="Cui X.M."/>
            <person name="Yuan T.T."/>
            <person name="Jiang B.G."/>
            <person name="Yang W.F."/>
            <person name="Lam T.T."/>
            <person name="Chang Q.C."/>
            <person name="Ding S.J."/>
            <person name="Wang X.J."/>
            <person name="Zhu J.G."/>
            <person name="Ruan X.D."/>
            <person name="Zhao L."/>
            <person name="Wei J.T."/>
            <person name="Ye R.Z."/>
            <person name="Que T.C."/>
            <person name="Du C.H."/>
            <person name="Zhou Y.H."/>
            <person name="Cheng J.X."/>
            <person name="Dai P.F."/>
            <person name="Guo W.B."/>
            <person name="Han X.H."/>
            <person name="Huang E.J."/>
            <person name="Li L.F."/>
            <person name="Wei W."/>
            <person name="Gao Y.C."/>
            <person name="Liu J.Z."/>
            <person name="Shao H.Z."/>
            <person name="Wang X."/>
            <person name="Wang C.C."/>
            <person name="Yang T.C."/>
            <person name="Huo Q.B."/>
            <person name="Li W."/>
            <person name="Chen H.Y."/>
            <person name="Chen S.E."/>
            <person name="Zhou L.G."/>
            <person name="Ni X.B."/>
            <person name="Tian J.H."/>
            <person name="Sheng Y."/>
            <person name="Liu T."/>
            <person name="Pan Y.S."/>
            <person name="Xia L.Y."/>
            <person name="Li J."/>
            <person name="Zhao F."/>
            <person name="Cao W.C."/>
        </authorList>
    </citation>
    <scope>NUCLEOTIDE SEQUENCE [LARGE SCALE GENOMIC DNA]</scope>
    <source>
        <strain evidence="2">HaeL-2018</strain>
    </source>
</reference>
<name>A0A9J6FA32_HAELO</name>